<organism evidence="2 3">
    <name type="scientific">Cystoisospora suis</name>
    <dbReference type="NCBI Taxonomy" id="483139"/>
    <lineage>
        <taxon>Eukaryota</taxon>
        <taxon>Sar</taxon>
        <taxon>Alveolata</taxon>
        <taxon>Apicomplexa</taxon>
        <taxon>Conoidasida</taxon>
        <taxon>Coccidia</taxon>
        <taxon>Eucoccidiorida</taxon>
        <taxon>Eimeriorina</taxon>
        <taxon>Sarcocystidae</taxon>
        <taxon>Cystoisospora</taxon>
    </lineage>
</organism>
<accession>A0A2C6KLD0</accession>
<dbReference type="RefSeq" id="XP_067918959.1">
    <property type="nucleotide sequence ID" value="XM_068069064.1"/>
</dbReference>
<protein>
    <submittedName>
        <fullName evidence="2">Uncharacterized protein</fullName>
    </submittedName>
</protein>
<dbReference type="VEuPathDB" id="ToxoDB:CSUI_008945"/>
<feature type="region of interest" description="Disordered" evidence="1">
    <location>
        <begin position="95"/>
        <end position="134"/>
    </location>
</feature>
<gene>
    <name evidence="2" type="ORF">CSUI_008945</name>
</gene>
<evidence type="ECO:0000313" key="3">
    <source>
        <dbReference type="Proteomes" id="UP000221165"/>
    </source>
</evidence>
<comment type="caution">
    <text evidence="2">The sequence shown here is derived from an EMBL/GenBank/DDBJ whole genome shotgun (WGS) entry which is preliminary data.</text>
</comment>
<name>A0A2C6KLD0_9APIC</name>
<sequence>MGVTRKTAAQVAHSRGLHFSVAGIDREWPVGAGAWVLKPECYRVTDFTGSCKPKSQTLHSVKPGTRFRWTATRAQVSTTSHRPWGKRLRMIQDAARPASRGAMHSRRLDPLTGQTASPRGLPSGSGNHLVYRGA</sequence>
<dbReference type="AlphaFoldDB" id="A0A2C6KLD0"/>
<proteinExistence type="predicted"/>
<reference evidence="2 3" key="1">
    <citation type="journal article" date="2017" name="Int. J. Parasitol.">
        <title>The genome of the protozoan parasite Cystoisospora suis and a reverse vaccinology approach to identify vaccine candidates.</title>
        <authorList>
            <person name="Palmieri N."/>
            <person name="Shrestha A."/>
            <person name="Ruttkowski B."/>
            <person name="Beck T."/>
            <person name="Vogl C."/>
            <person name="Tomley F."/>
            <person name="Blake D.P."/>
            <person name="Joachim A."/>
        </authorList>
    </citation>
    <scope>NUCLEOTIDE SEQUENCE [LARGE SCALE GENOMIC DNA]</scope>
    <source>
        <strain evidence="2 3">Wien I</strain>
    </source>
</reference>
<evidence type="ECO:0000313" key="2">
    <source>
        <dbReference type="EMBL" id="PHJ17234.1"/>
    </source>
</evidence>
<dbReference type="GeneID" id="94432275"/>
<keyword evidence="3" id="KW-1185">Reference proteome</keyword>
<evidence type="ECO:0000256" key="1">
    <source>
        <dbReference type="SAM" id="MobiDB-lite"/>
    </source>
</evidence>
<dbReference type="EMBL" id="MIGC01005149">
    <property type="protein sequence ID" value="PHJ17234.1"/>
    <property type="molecule type" value="Genomic_DNA"/>
</dbReference>
<dbReference type="Proteomes" id="UP000221165">
    <property type="component" value="Unassembled WGS sequence"/>
</dbReference>